<evidence type="ECO:0000313" key="2">
    <source>
        <dbReference type="EMBL" id="KAF2895704.1"/>
    </source>
</evidence>
<dbReference type="InterPro" id="IPR025398">
    <property type="entry name" value="DUF4371"/>
</dbReference>
<evidence type="ECO:0000259" key="1">
    <source>
        <dbReference type="Pfam" id="PF14291"/>
    </source>
</evidence>
<evidence type="ECO:0000313" key="3">
    <source>
        <dbReference type="Proteomes" id="UP000801492"/>
    </source>
</evidence>
<feature type="domain" description="DUF4371" evidence="1">
    <location>
        <begin position="48"/>
        <end position="232"/>
    </location>
</feature>
<dbReference type="InterPro" id="IPR012337">
    <property type="entry name" value="RNaseH-like_sf"/>
</dbReference>
<keyword evidence="3" id="KW-1185">Reference proteome</keyword>
<dbReference type="Proteomes" id="UP000801492">
    <property type="component" value="Unassembled WGS sequence"/>
</dbReference>
<gene>
    <name evidence="2" type="ORF">ILUMI_10484</name>
</gene>
<comment type="caution">
    <text evidence="2">The sequence shown here is derived from an EMBL/GenBank/DDBJ whole genome shotgun (WGS) entry which is preliminary data.</text>
</comment>
<dbReference type="SUPFAM" id="SSF53098">
    <property type="entry name" value="Ribonuclease H-like"/>
    <property type="match status" value="1"/>
</dbReference>
<dbReference type="AlphaFoldDB" id="A0A8K0CY29"/>
<dbReference type="PANTHER" id="PTHR45749:SF35">
    <property type="entry name" value="AC-LIKE TRANSPOSASE-RELATED"/>
    <property type="match status" value="1"/>
</dbReference>
<organism evidence="2 3">
    <name type="scientific">Ignelater luminosus</name>
    <name type="common">Cucubano</name>
    <name type="synonym">Pyrophorus luminosus</name>
    <dbReference type="NCBI Taxonomy" id="2038154"/>
    <lineage>
        <taxon>Eukaryota</taxon>
        <taxon>Metazoa</taxon>
        <taxon>Ecdysozoa</taxon>
        <taxon>Arthropoda</taxon>
        <taxon>Hexapoda</taxon>
        <taxon>Insecta</taxon>
        <taxon>Pterygota</taxon>
        <taxon>Neoptera</taxon>
        <taxon>Endopterygota</taxon>
        <taxon>Coleoptera</taxon>
        <taxon>Polyphaga</taxon>
        <taxon>Elateriformia</taxon>
        <taxon>Elateroidea</taxon>
        <taxon>Elateridae</taxon>
        <taxon>Agrypninae</taxon>
        <taxon>Pyrophorini</taxon>
        <taxon>Ignelater</taxon>
    </lineage>
</organism>
<protein>
    <recommendedName>
        <fullName evidence="1">DUF4371 domain-containing protein</fullName>
    </recommendedName>
</protein>
<proteinExistence type="predicted"/>
<sequence>MSLGYNDWKNFSSVLSFHEKSLEHISNYKIWYDLRKRLQTKNTRANELEKVYEMEKKHWFDILERIIEVIKFLGKQCLHYTLYKEDNGNFLKLLELLTKFDAPMSQHLQKSINKETSVNYLSKGIQNKLIQLIADRIKDSIINMTKNAKYYSIILDCILDISKTEQMTIIIRFVNADNSNIEEHFLGFVDISYSTGASLVDCILQKLDEFGLNISDLRGQGYDNGANMEGKKSGVQRRILNLNLKAFYVPCAAHTLNLVVNDAARVNKETIGFFENRDDEGFERLMKEAAGDMLMISNWSQLLNQFFFYEAEDEPLTDPKQNFKINCFLTIHDAALMSLEEYDLLKNTIENFDFLCKFSKLNALSQEELKNTATT</sequence>
<dbReference type="EMBL" id="VTPC01005723">
    <property type="protein sequence ID" value="KAF2895704.1"/>
    <property type="molecule type" value="Genomic_DNA"/>
</dbReference>
<name>A0A8K0CY29_IGNLU</name>
<reference evidence="2" key="1">
    <citation type="submission" date="2019-08" db="EMBL/GenBank/DDBJ databases">
        <title>The genome of the North American firefly Photinus pyralis.</title>
        <authorList>
            <consortium name="Photinus pyralis genome working group"/>
            <person name="Fallon T.R."/>
            <person name="Sander Lower S.E."/>
            <person name="Weng J.-K."/>
        </authorList>
    </citation>
    <scope>NUCLEOTIDE SEQUENCE</scope>
    <source>
        <strain evidence="2">TRF0915ILg1</strain>
        <tissue evidence="2">Whole body</tissue>
    </source>
</reference>
<dbReference type="OrthoDB" id="6783070at2759"/>
<accession>A0A8K0CY29</accession>
<dbReference type="PANTHER" id="PTHR45749">
    <property type="match status" value="1"/>
</dbReference>
<dbReference type="Pfam" id="PF14291">
    <property type="entry name" value="DUF4371"/>
    <property type="match status" value="1"/>
</dbReference>